<dbReference type="PROSITE" id="PS51095">
    <property type="entry name" value="PTS_EIIA_TYPE_3"/>
    <property type="match status" value="1"/>
</dbReference>
<dbReference type="PIRSF" id="PIRSF000699">
    <property type="entry name" value="PTS_IILac_III"/>
    <property type="match status" value="1"/>
</dbReference>
<dbReference type="AlphaFoldDB" id="A0A0R1WHM2"/>
<comment type="caution">
    <text evidence="8">The sequence shown here is derived from an EMBL/GenBank/DDBJ whole genome shotgun (WGS) entry which is preliminary data.</text>
</comment>
<dbReference type="GO" id="GO:0009401">
    <property type="term" value="P:phosphoenolpyruvate-dependent sugar phosphotransferase system"/>
    <property type="evidence" value="ECO:0007669"/>
    <property type="project" value="UniProtKB-KW"/>
</dbReference>
<keyword evidence="1" id="KW-0813">Transport</keyword>
<evidence type="ECO:0000256" key="1">
    <source>
        <dbReference type="ARBA" id="ARBA00022448"/>
    </source>
</evidence>
<keyword evidence="2" id="KW-0762">Sugar transport</keyword>
<dbReference type="Gene3D" id="1.20.58.80">
    <property type="entry name" value="Phosphotransferase system, lactose/cellobiose-type IIA subunit"/>
    <property type="match status" value="1"/>
</dbReference>
<gene>
    <name evidence="8" type="ORF">FD31_GL000878</name>
</gene>
<evidence type="ECO:0000313" key="8">
    <source>
        <dbReference type="EMBL" id="KRM15780.1"/>
    </source>
</evidence>
<dbReference type="EMBL" id="AZFV01000019">
    <property type="protein sequence ID" value="KRM15780.1"/>
    <property type="molecule type" value="Genomic_DNA"/>
</dbReference>
<dbReference type="RefSeq" id="WP_057892445.1">
    <property type="nucleotide sequence ID" value="NZ_AZFV01000019.1"/>
</dbReference>
<dbReference type="PANTHER" id="PTHR34382:SF7">
    <property type="entry name" value="PTS SYSTEM N,N'-DIACETYLCHITOBIOSE-SPECIFIC EIIA COMPONENT"/>
    <property type="match status" value="1"/>
</dbReference>
<comment type="cofactor">
    <cofactor evidence="6">
        <name>Mg(2+)</name>
        <dbReference type="ChEBI" id="CHEBI:18420"/>
    </cofactor>
    <text evidence="6">Binds 1 Mg(2+) ion per trimer.</text>
</comment>
<reference evidence="8 9" key="1">
    <citation type="journal article" date="2015" name="Genome Announc.">
        <title>Expanding the biotechnology potential of lactobacilli through comparative genomics of 213 strains and associated genera.</title>
        <authorList>
            <person name="Sun Z."/>
            <person name="Harris H.M."/>
            <person name="McCann A."/>
            <person name="Guo C."/>
            <person name="Argimon S."/>
            <person name="Zhang W."/>
            <person name="Yang X."/>
            <person name="Jeffery I.B."/>
            <person name="Cooney J.C."/>
            <person name="Kagawa T.F."/>
            <person name="Liu W."/>
            <person name="Song Y."/>
            <person name="Salvetti E."/>
            <person name="Wrobel A."/>
            <person name="Rasinkangas P."/>
            <person name="Parkhill J."/>
            <person name="Rea M.C."/>
            <person name="O'Sullivan O."/>
            <person name="Ritari J."/>
            <person name="Douillard F.P."/>
            <person name="Paul Ross R."/>
            <person name="Yang R."/>
            <person name="Briner A.E."/>
            <person name="Felis G.E."/>
            <person name="de Vos W.M."/>
            <person name="Barrangou R."/>
            <person name="Klaenhammer T.R."/>
            <person name="Caufield P.W."/>
            <person name="Cui Y."/>
            <person name="Zhang H."/>
            <person name="O'Toole P.W."/>
        </authorList>
    </citation>
    <scope>NUCLEOTIDE SEQUENCE [LARGE SCALE GENOMIC DNA]</scope>
    <source>
        <strain evidence="8 9">DSM 16982</strain>
    </source>
</reference>
<dbReference type="STRING" id="1423774.FD31_GL000878"/>
<dbReference type="CDD" id="cd00215">
    <property type="entry name" value="PTS_IIA_lac"/>
    <property type="match status" value="1"/>
</dbReference>
<dbReference type="Proteomes" id="UP000051302">
    <property type="component" value="Unassembled WGS sequence"/>
</dbReference>
<keyword evidence="3" id="KW-0808">Transferase</keyword>
<proteinExistence type="predicted"/>
<protein>
    <recommendedName>
        <fullName evidence="10">Cellobiose-specific PTS system IIA component</fullName>
    </recommendedName>
</protein>
<name>A0A0R1WHM2_9LACO</name>
<keyword evidence="9" id="KW-1185">Reference proteome</keyword>
<dbReference type="PATRIC" id="fig|1423774.3.peg.913"/>
<keyword evidence="6" id="KW-0479">Metal-binding</keyword>
<evidence type="ECO:0000313" key="9">
    <source>
        <dbReference type="Proteomes" id="UP000051302"/>
    </source>
</evidence>
<sequence>MDETEMKVFQIISISGDSRAQAFEALRMAREGNFDGADAKMEEARKTSAQVHNLQTDMLTEEARGNKTPVGLLMVHAQDHLMTSLLARDLIEEMIGMLRDKQAE</sequence>
<dbReference type="GO" id="GO:0016740">
    <property type="term" value="F:transferase activity"/>
    <property type="evidence" value="ECO:0007669"/>
    <property type="project" value="UniProtKB-KW"/>
</dbReference>
<evidence type="ECO:0000256" key="7">
    <source>
        <dbReference type="PROSITE-ProRule" id="PRU00418"/>
    </source>
</evidence>
<dbReference type="Pfam" id="PF02255">
    <property type="entry name" value="PTS_IIA"/>
    <property type="match status" value="1"/>
</dbReference>
<evidence type="ECO:0000256" key="2">
    <source>
        <dbReference type="ARBA" id="ARBA00022597"/>
    </source>
</evidence>
<evidence type="ECO:0000256" key="5">
    <source>
        <dbReference type="PIRSR" id="PIRSR000699-1"/>
    </source>
</evidence>
<evidence type="ECO:0000256" key="6">
    <source>
        <dbReference type="PIRSR" id="PIRSR000699-2"/>
    </source>
</evidence>
<feature type="active site" description="Tele-phosphohistidine intermediate" evidence="5">
    <location>
        <position position="76"/>
    </location>
</feature>
<accession>A0A0R1WHM2</accession>
<evidence type="ECO:0000256" key="3">
    <source>
        <dbReference type="ARBA" id="ARBA00022679"/>
    </source>
</evidence>
<feature type="modified residue" description="Phosphohistidine; by HPr" evidence="7">
    <location>
        <position position="76"/>
    </location>
</feature>
<evidence type="ECO:0000256" key="4">
    <source>
        <dbReference type="ARBA" id="ARBA00022683"/>
    </source>
</evidence>
<feature type="binding site" evidence="6">
    <location>
        <position position="79"/>
    </location>
    <ligand>
        <name>Mg(2+)</name>
        <dbReference type="ChEBI" id="CHEBI:18420"/>
        <note>ligand shared between all trimeric partners</note>
    </ligand>
</feature>
<dbReference type="SUPFAM" id="SSF46973">
    <property type="entry name" value="Enzyme IIa from lactose specific PTS, IIa-lac"/>
    <property type="match status" value="1"/>
</dbReference>
<organism evidence="8 9">
    <name type="scientific">Companilactobacillus nantensis DSM 16982</name>
    <dbReference type="NCBI Taxonomy" id="1423774"/>
    <lineage>
        <taxon>Bacteria</taxon>
        <taxon>Bacillati</taxon>
        <taxon>Bacillota</taxon>
        <taxon>Bacilli</taxon>
        <taxon>Lactobacillales</taxon>
        <taxon>Lactobacillaceae</taxon>
        <taxon>Companilactobacillus</taxon>
    </lineage>
</organism>
<dbReference type="InterPro" id="IPR036542">
    <property type="entry name" value="PTS_IIA_lac/cel_sf"/>
</dbReference>
<keyword evidence="4" id="KW-0598">Phosphotransferase system</keyword>
<evidence type="ECO:0008006" key="10">
    <source>
        <dbReference type="Google" id="ProtNLM"/>
    </source>
</evidence>
<dbReference type="PANTHER" id="PTHR34382">
    <property type="entry name" value="PTS SYSTEM N,N'-DIACETYLCHITOBIOSE-SPECIFIC EIIA COMPONENT"/>
    <property type="match status" value="1"/>
</dbReference>
<keyword evidence="6" id="KW-0460">Magnesium</keyword>
<dbReference type="InterPro" id="IPR003188">
    <property type="entry name" value="PTS_IIA_lac/cel"/>
</dbReference>
<dbReference type="GO" id="GO:0046872">
    <property type="term" value="F:metal ion binding"/>
    <property type="evidence" value="ECO:0007669"/>
    <property type="project" value="UniProtKB-KW"/>
</dbReference>